<keyword evidence="3" id="KW-0804">Transcription</keyword>
<feature type="compositionally biased region" description="Polar residues" evidence="4">
    <location>
        <begin position="874"/>
        <end position="885"/>
    </location>
</feature>
<dbReference type="GO" id="GO:0030015">
    <property type="term" value="C:CCR4-NOT core complex"/>
    <property type="evidence" value="ECO:0007669"/>
    <property type="project" value="InterPro"/>
</dbReference>
<dbReference type="Pfam" id="PF04153">
    <property type="entry name" value="NOT2_3_5_C"/>
    <property type="match status" value="1"/>
</dbReference>
<dbReference type="GO" id="GO:2000036">
    <property type="term" value="P:regulation of stem cell population maintenance"/>
    <property type="evidence" value="ECO:0007669"/>
    <property type="project" value="UniProtKB-ARBA"/>
</dbReference>
<evidence type="ECO:0000256" key="4">
    <source>
        <dbReference type="SAM" id="MobiDB-lite"/>
    </source>
</evidence>
<proteinExistence type="inferred from homology"/>
<feature type="region of interest" description="Disordered" evidence="4">
    <location>
        <begin position="1"/>
        <end position="22"/>
    </location>
</feature>
<dbReference type="Gene3D" id="2.30.30.1020">
    <property type="entry name" value="CCR4-NOT complex subunit 2/3/5, C-terminal domain"/>
    <property type="match status" value="1"/>
</dbReference>
<dbReference type="InterPro" id="IPR040168">
    <property type="entry name" value="Not2/3/5"/>
</dbReference>
<reference evidence="7" key="1">
    <citation type="submission" date="2017-02" db="UniProtKB">
        <authorList>
            <consortium name="WormBaseParasite"/>
        </authorList>
    </citation>
    <scope>IDENTIFICATION</scope>
</reference>
<dbReference type="WBParaSite" id="SPAL_0001282400.1">
    <property type="protein sequence ID" value="SPAL_0001282400.1"/>
    <property type="gene ID" value="SPAL_0001282400"/>
</dbReference>
<dbReference type="PANTHER" id="PTHR23326">
    <property type="entry name" value="CCR4 NOT-RELATED"/>
    <property type="match status" value="1"/>
</dbReference>
<accession>A0A0N5C4E3</accession>
<evidence type="ECO:0000256" key="3">
    <source>
        <dbReference type="ARBA" id="ARBA00023163"/>
    </source>
</evidence>
<dbReference type="GO" id="GO:0006355">
    <property type="term" value="P:regulation of DNA-templated transcription"/>
    <property type="evidence" value="ECO:0007669"/>
    <property type="project" value="InterPro"/>
</dbReference>
<dbReference type="STRING" id="174720.A0A0N5C4E3"/>
<evidence type="ECO:0000313" key="7">
    <source>
        <dbReference type="WBParaSite" id="SPAL_0001282400.1"/>
    </source>
</evidence>
<evidence type="ECO:0000256" key="1">
    <source>
        <dbReference type="ARBA" id="ARBA00007682"/>
    </source>
</evidence>
<organism evidence="6 7">
    <name type="scientific">Strongyloides papillosus</name>
    <name type="common">Intestinal threadworm</name>
    <dbReference type="NCBI Taxonomy" id="174720"/>
    <lineage>
        <taxon>Eukaryota</taxon>
        <taxon>Metazoa</taxon>
        <taxon>Ecdysozoa</taxon>
        <taxon>Nematoda</taxon>
        <taxon>Chromadorea</taxon>
        <taxon>Rhabditida</taxon>
        <taxon>Tylenchina</taxon>
        <taxon>Panagrolaimomorpha</taxon>
        <taxon>Strongyloidoidea</taxon>
        <taxon>Strongyloididae</taxon>
        <taxon>Strongyloides</taxon>
    </lineage>
</organism>
<feature type="compositionally biased region" description="Basic and acidic residues" evidence="4">
    <location>
        <begin position="1"/>
        <end position="12"/>
    </location>
</feature>
<protein>
    <submittedName>
        <fullName evidence="7">NOT2_3_5 domain-containing protein</fullName>
    </submittedName>
</protein>
<feature type="domain" description="NOT2/NOT3/NOT5 C-terminal" evidence="5">
    <location>
        <begin position="252"/>
        <end position="351"/>
    </location>
</feature>
<dbReference type="InterPro" id="IPR007282">
    <property type="entry name" value="NOT2/3/5_C"/>
</dbReference>
<evidence type="ECO:0000259" key="5">
    <source>
        <dbReference type="Pfam" id="PF04153"/>
    </source>
</evidence>
<evidence type="ECO:0000256" key="2">
    <source>
        <dbReference type="ARBA" id="ARBA00023015"/>
    </source>
</evidence>
<comment type="similarity">
    <text evidence="1">Belongs to the CNOT2/3/5 family.</text>
</comment>
<name>A0A0N5C4E3_STREA</name>
<keyword evidence="6" id="KW-1185">Reference proteome</keyword>
<sequence>MPGKNREFRIGEEDFPSLGNAYPKIYSTKDVEKNGTIHGEQKQVLKDKSVMKNNDKTSCDKLSSKESKSVFCNNLSNDEPNTSTMTSVENELSSNSIINSKSKISTYITDSLKNLNRDTSEVEDEDIVDFDIINTKYPCAVMYRKLVAKLLSQDGFDASIVLKDHIEDEEVDNPGGYFNIPDFCLENDLCPFGLRAFKNFHDHMQKNKEKYWSYCYKDDVYTLLDGTSSSLKDRILFDDNGSIMGSSSYTPTNHYVDVPNPYKISKNIPTFRFPSVSMTYDKLELDTLFYLFFNCIGEAAQIGAAFELIKRKWLFHTSLKTWIKPVIDELNSTDQYTDTFRIFNVVKWIEEVVTMSIDLSKEIDLSSHIAPLPEIIVKYVHRRCLKPNQHKLDQGMEAIYEQELQRQEMQWEKLFKASWLRYLSPNDADMVSVRYLFQFSDPAHIEKILSKNRQKNEITSENKCDVREKNSLHDTMTRYRESMKEKPAGRKFLHEAVLKACANQNLSQFQNMSFEHYKMNNNSLDKKIDNTIQSSCIINTSATKQQLVDQRQVDSMKILNQFIPINDPKLNEVREIVNQCHKLDYTPEEFYKVLSGSNGLSGEIKRIKQERDNIQNGIYQHDPNVQEDISINYSSQFEDSRVSNVPANGIYPYADVVSQIAARHHQHIKIENNIPNNLQQQKIESSCLRAVTNPPPNITNSQMKFNGPMLGPPMEHMKVMNDMIVNLNSHGIVPMGPNIDTLSTPSLMNRMGMNDVNNVHPNNFPNMMPQCSPQCSQLNCNSMFHNPNIPIAPPQGFPPFGQGNIPNYGIPIQPMPPISTNQIVYPGNNFTMLPNINYGAMNVMRGGGPTAGGGGGNFYSPLPAPYENGDINGEKNNNSLNTNNGPYYPQEK</sequence>
<dbReference type="InterPro" id="IPR038635">
    <property type="entry name" value="CCR4-NOT_su2/3/5_C_sf"/>
</dbReference>
<evidence type="ECO:0000313" key="6">
    <source>
        <dbReference type="Proteomes" id="UP000046392"/>
    </source>
</evidence>
<keyword evidence="2" id="KW-0805">Transcription regulation</keyword>
<dbReference type="AlphaFoldDB" id="A0A0N5C4E3"/>
<dbReference type="Proteomes" id="UP000046392">
    <property type="component" value="Unplaced"/>
</dbReference>
<feature type="region of interest" description="Disordered" evidence="4">
    <location>
        <begin position="865"/>
        <end position="892"/>
    </location>
</feature>